<keyword evidence="2" id="KW-0813">Transport</keyword>
<keyword evidence="5 7" id="KW-1133">Transmembrane helix</keyword>
<gene>
    <name evidence="8" type="ORF">H9831_01895</name>
</gene>
<feature type="transmembrane region" description="Helical" evidence="7">
    <location>
        <begin position="238"/>
        <end position="258"/>
    </location>
</feature>
<dbReference type="InterPro" id="IPR002528">
    <property type="entry name" value="MATE_fam"/>
</dbReference>
<comment type="caution">
    <text evidence="8">The sequence shown here is derived from an EMBL/GenBank/DDBJ whole genome shotgun (WGS) entry which is preliminary data.</text>
</comment>
<feature type="transmembrane region" description="Helical" evidence="7">
    <location>
        <begin position="205"/>
        <end position="226"/>
    </location>
</feature>
<feature type="transmembrane region" description="Helical" evidence="7">
    <location>
        <begin position="105"/>
        <end position="130"/>
    </location>
</feature>
<dbReference type="CDD" id="cd13138">
    <property type="entry name" value="MATE_yoeA_like"/>
    <property type="match status" value="1"/>
</dbReference>
<evidence type="ECO:0000313" key="8">
    <source>
        <dbReference type="EMBL" id="HIY59425.1"/>
    </source>
</evidence>
<dbReference type="PANTHER" id="PTHR43549:SF3">
    <property type="entry name" value="MULTIDRUG RESISTANCE PROTEIN YPNP-RELATED"/>
    <property type="match status" value="1"/>
</dbReference>
<dbReference type="PANTHER" id="PTHR43549">
    <property type="entry name" value="MULTIDRUG RESISTANCE PROTEIN YPNP-RELATED"/>
    <property type="match status" value="1"/>
</dbReference>
<feature type="transmembrane region" description="Helical" evidence="7">
    <location>
        <begin position="328"/>
        <end position="352"/>
    </location>
</feature>
<name>A0A9D2C5Z6_9FIRM</name>
<dbReference type="Proteomes" id="UP000824007">
    <property type="component" value="Unassembled WGS sequence"/>
</dbReference>
<keyword evidence="4 7" id="KW-0812">Transmembrane</keyword>
<dbReference type="EMBL" id="DXDD01000023">
    <property type="protein sequence ID" value="HIY59425.1"/>
    <property type="molecule type" value="Genomic_DNA"/>
</dbReference>
<dbReference type="InterPro" id="IPR052031">
    <property type="entry name" value="Membrane_Transporter-Flippase"/>
</dbReference>
<dbReference type="InterPro" id="IPR048279">
    <property type="entry name" value="MdtK-like"/>
</dbReference>
<dbReference type="NCBIfam" id="TIGR00797">
    <property type="entry name" value="matE"/>
    <property type="match status" value="1"/>
</dbReference>
<feature type="transmembrane region" description="Helical" evidence="7">
    <location>
        <begin position="294"/>
        <end position="316"/>
    </location>
</feature>
<evidence type="ECO:0000256" key="5">
    <source>
        <dbReference type="ARBA" id="ARBA00022989"/>
    </source>
</evidence>
<protein>
    <submittedName>
        <fullName evidence="8">MATE family efflux transporter</fullName>
    </submittedName>
</protein>
<evidence type="ECO:0000256" key="4">
    <source>
        <dbReference type="ARBA" id="ARBA00022692"/>
    </source>
</evidence>
<dbReference type="AlphaFoldDB" id="A0A9D2C5Z6"/>
<feature type="transmembrane region" description="Helical" evidence="7">
    <location>
        <begin position="364"/>
        <end position="385"/>
    </location>
</feature>
<reference evidence="8" key="2">
    <citation type="submission" date="2021-04" db="EMBL/GenBank/DDBJ databases">
        <authorList>
            <person name="Gilroy R."/>
        </authorList>
    </citation>
    <scope>NUCLEOTIDE SEQUENCE</scope>
    <source>
        <strain evidence="8">ChiSxjej3B15-24422</strain>
    </source>
</reference>
<dbReference type="GO" id="GO:0005886">
    <property type="term" value="C:plasma membrane"/>
    <property type="evidence" value="ECO:0007669"/>
    <property type="project" value="UniProtKB-SubCell"/>
</dbReference>
<feature type="transmembrane region" description="Helical" evidence="7">
    <location>
        <begin position="424"/>
        <end position="447"/>
    </location>
</feature>
<dbReference type="GO" id="GO:0015297">
    <property type="term" value="F:antiporter activity"/>
    <property type="evidence" value="ECO:0007669"/>
    <property type="project" value="InterPro"/>
</dbReference>
<keyword evidence="6 7" id="KW-0472">Membrane</keyword>
<dbReference type="GO" id="GO:0042910">
    <property type="term" value="F:xenobiotic transmembrane transporter activity"/>
    <property type="evidence" value="ECO:0007669"/>
    <property type="project" value="InterPro"/>
</dbReference>
<feature type="transmembrane region" description="Helical" evidence="7">
    <location>
        <begin position="397"/>
        <end position="418"/>
    </location>
</feature>
<evidence type="ECO:0000256" key="7">
    <source>
        <dbReference type="SAM" id="Phobius"/>
    </source>
</evidence>
<evidence type="ECO:0000256" key="2">
    <source>
        <dbReference type="ARBA" id="ARBA00022448"/>
    </source>
</evidence>
<organism evidence="8 9">
    <name type="scientific">Candidatus Eisenbergiella pullistercoris</name>
    <dbReference type="NCBI Taxonomy" id="2838555"/>
    <lineage>
        <taxon>Bacteria</taxon>
        <taxon>Bacillati</taxon>
        <taxon>Bacillota</taxon>
        <taxon>Clostridia</taxon>
        <taxon>Lachnospirales</taxon>
        <taxon>Lachnospiraceae</taxon>
        <taxon>Eisenbergiella</taxon>
    </lineage>
</organism>
<evidence type="ECO:0000256" key="3">
    <source>
        <dbReference type="ARBA" id="ARBA00022475"/>
    </source>
</evidence>
<comment type="subcellular location">
    <subcellularLocation>
        <location evidence="1">Cell membrane</location>
        <topology evidence="1">Multi-pass membrane protein</topology>
    </subcellularLocation>
</comment>
<feature type="transmembrane region" description="Helical" evidence="7">
    <location>
        <begin position="150"/>
        <end position="171"/>
    </location>
</feature>
<reference evidence="8" key="1">
    <citation type="journal article" date="2021" name="PeerJ">
        <title>Extensive microbial diversity within the chicken gut microbiome revealed by metagenomics and culture.</title>
        <authorList>
            <person name="Gilroy R."/>
            <person name="Ravi A."/>
            <person name="Getino M."/>
            <person name="Pursley I."/>
            <person name="Horton D.L."/>
            <person name="Alikhan N.F."/>
            <person name="Baker D."/>
            <person name="Gharbi K."/>
            <person name="Hall N."/>
            <person name="Watson M."/>
            <person name="Adriaenssens E.M."/>
            <person name="Foster-Nyarko E."/>
            <person name="Jarju S."/>
            <person name="Secka A."/>
            <person name="Antonio M."/>
            <person name="Oren A."/>
            <person name="Chaudhuri R.R."/>
            <person name="La Ragione R."/>
            <person name="Hildebrand F."/>
            <person name="Pallen M.J."/>
        </authorList>
    </citation>
    <scope>NUCLEOTIDE SEQUENCE</scope>
    <source>
        <strain evidence="8">ChiSxjej3B15-24422</strain>
    </source>
</reference>
<feature type="transmembrane region" description="Helical" evidence="7">
    <location>
        <begin position="178"/>
        <end position="199"/>
    </location>
</feature>
<evidence type="ECO:0000256" key="1">
    <source>
        <dbReference type="ARBA" id="ARBA00004651"/>
    </source>
</evidence>
<sequence length="462" mass="50005">MQLGRKRTGAETNINQITEGVIWKQLLAFFFPILFGTFFQQLYNTTDAIVVGNFVGKQALAAVGGPASTLINLLVGFFTGLSSGATVVISQFYGAKHKDDVRKAVHTSIALSIAGGAVIMVLGIAFAGVALRAMNTPEDIMGMSLTYMRIYFLGVIPSLIYNMGSGILRAVGDSKRPLYFLIASTLTNIVLDLFFVLVLRMGVAGVAIATSLSQVASAAMVMYALIKTDDMYRLYLREIRFSPSILSAIIRIGLPAGLQSTMYSVSNLIIQASINSFGTDTIAAWTAYSKIDGMFWMIMSAYGVSITTFAGQNFGAGKYDRIHKSVRVCIGMSAFTSVLLSAIVLVGGRFFLGLFTDDPGVADIGMSIIHVIAPTYITYICIEILGGTARGCGDSIIPMLLTCFGVCVLRVIWILGIVPIHRDLATVAFSYPLTWTVTSVMFIVYYLRGNWLKRNIPQNTAV</sequence>
<feature type="transmembrane region" description="Helical" evidence="7">
    <location>
        <begin position="21"/>
        <end position="43"/>
    </location>
</feature>
<dbReference type="PIRSF" id="PIRSF006603">
    <property type="entry name" value="DinF"/>
    <property type="match status" value="1"/>
</dbReference>
<evidence type="ECO:0000313" key="9">
    <source>
        <dbReference type="Proteomes" id="UP000824007"/>
    </source>
</evidence>
<keyword evidence="3" id="KW-1003">Cell membrane</keyword>
<accession>A0A9D2C5Z6</accession>
<evidence type="ECO:0000256" key="6">
    <source>
        <dbReference type="ARBA" id="ARBA00023136"/>
    </source>
</evidence>
<proteinExistence type="predicted"/>
<dbReference type="Pfam" id="PF01554">
    <property type="entry name" value="MatE"/>
    <property type="match status" value="2"/>
</dbReference>
<feature type="transmembrane region" description="Helical" evidence="7">
    <location>
        <begin position="70"/>
        <end position="93"/>
    </location>
</feature>